<dbReference type="CDD" id="cd07814">
    <property type="entry name" value="SRPBCC_CalC_Aha1-like"/>
    <property type="match status" value="1"/>
</dbReference>
<evidence type="ECO:0000259" key="2">
    <source>
        <dbReference type="Pfam" id="PF08327"/>
    </source>
</evidence>
<evidence type="ECO:0000256" key="1">
    <source>
        <dbReference type="ARBA" id="ARBA00006817"/>
    </source>
</evidence>
<dbReference type="Gene3D" id="3.30.530.20">
    <property type="match status" value="1"/>
</dbReference>
<dbReference type="InterPro" id="IPR023393">
    <property type="entry name" value="START-like_dom_sf"/>
</dbReference>
<dbReference type="RefSeq" id="WP_282704402.1">
    <property type="nucleotide sequence ID" value="NZ_JAAGKO020000003.1"/>
</dbReference>
<dbReference type="InterPro" id="IPR013538">
    <property type="entry name" value="ASHA1/2-like_C"/>
</dbReference>
<comment type="caution">
    <text evidence="3">The sequence shown here is derived from an EMBL/GenBank/DDBJ whole genome shotgun (WGS) entry which is preliminary data.</text>
</comment>
<protein>
    <submittedName>
        <fullName evidence="3">SRPBCC domain-containing protein</fullName>
    </submittedName>
</protein>
<organism evidence="3 4">
    <name type="scientific">Streptantibioticus silvisoli</name>
    <dbReference type="NCBI Taxonomy" id="2705255"/>
    <lineage>
        <taxon>Bacteria</taxon>
        <taxon>Bacillati</taxon>
        <taxon>Actinomycetota</taxon>
        <taxon>Actinomycetes</taxon>
        <taxon>Kitasatosporales</taxon>
        <taxon>Streptomycetaceae</taxon>
        <taxon>Streptantibioticus</taxon>
    </lineage>
</organism>
<feature type="domain" description="Activator of Hsp90 ATPase homologue 1/2-like C-terminal" evidence="2">
    <location>
        <begin position="14"/>
        <end position="133"/>
    </location>
</feature>
<reference evidence="3 4" key="1">
    <citation type="submission" date="2023-05" db="EMBL/GenBank/DDBJ databases">
        <title>Streptantibioticus silvisoli sp. nov., acidotolerant actinomycetes 1 from pine litter.</title>
        <authorList>
            <person name="Swiecimska M."/>
            <person name="Golinska P."/>
            <person name="Sangal V."/>
            <person name="Wachnowicz B."/>
            <person name="Goodfellow M."/>
        </authorList>
    </citation>
    <scope>NUCLEOTIDE SEQUENCE [LARGE SCALE GENOMIC DNA]</scope>
    <source>
        <strain evidence="3 4">SL54</strain>
    </source>
</reference>
<evidence type="ECO:0000313" key="4">
    <source>
        <dbReference type="Proteomes" id="UP001156398"/>
    </source>
</evidence>
<name>A0ABT6VTV6_9ACTN</name>
<comment type="similarity">
    <text evidence="1">Belongs to the AHA1 family.</text>
</comment>
<dbReference type="Pfam" id="PF08327">
    <property type="entry name" value="AHSA1"/>
    <property type="match status" value="1"/>
</dbReference>
<dbReference type="Proteomes" id="UP001156398">
    <property type="component" value="Unassembled WGS sequence"/>
</dbReference>
<keyword evidence="4" id="KW-1185">Reference proteome</keyword>
<accession>A0ABT6VTV6</accession>
<dbReference type="SUPFAM" id="SSF55961">
    <property type="entry name" value="Bet v1-like"/>
    <property type="match status" value="1"/>
</dbReference>
<dbReference type="EMBL" id="JAAGKO020000003">
    <property type="protein sequence ID" value="MDI5961884.1"/>
    <property type="molecule type" value="Genomic_DNA"/>
</dbReference>
<proteinExistence type="inferred from homology"/>
<gene>
    <name evidence="3" type="ORF">POF43_003960</name>
</gene>
<sequence length="260" mass="28094">MTHEFEVDEEITLDATPEQVWQAIATGPGIDSWFMGRNEIEPREGGRSSLSLLGHTSESTVTAWEPGRRLAYRGDTGPDGTFMAFEYLIEARDGGGTVLRLVHNGLLGDDWEDQYRALSVGDGMYLRKLAVHLRHFTGRTSAWNLFLPGPAMPDPAPVWAAFTEVFGLTGPAVAGSTGRIGLDRAEPADAVVEFAHEPDFLGVRTADSLYMLVHGYRDTVVVERHAFATSAEGTESGAKAEAVATEAWTGWLNGLAGQGS</sequence>
<evidence type="ECO:0000313" key="3">
    <source>
        <dbReference type="EMBL" id="MDI5961884.1"/>
    </source>
</evidence>